<reference evidence="2 3" key="1">
    <citation type="submission" date="2018-03" db="EMBL/GenBank/DDBJ databases">
        <title>Actinopolyspora mortivallis from Sahara, screening for active biomolecules.</title>
        <authorList>
            <person name="Selama O."/>
            <person name="Wellington E.M.H."/>
            <person name="Hacene H."/>
        </authorList>
    </citation>
    <scope>NUCLEOTIDE SEQUENCE [LARGE SCALE GENOMIC DNA]</scope>
    <source>
        <strain evidence="2 3">M5A</strain>
    </source>
</reference>
<dbReference type="InParanoid" id="A0A2T0GU11"/>
<protein>
    <submittedName>
        <fullName evidence="2">Cobalamin biosynthesis protein CbiG</fullName>
    </submittedName>
</protein>
<organism evidence="2 3">
    <name type="scientific">Actinopolyspora mortivallis</name>
    <dbReference type="NCBI Taxonomy" id="33906"/>
    <lineage>
        <taxon>Bacteria</taxon>
        <taxon>Bacillati</taxon>
        <taxon>Actinomycetota</taxon>
        <taxon>Actinomycetes</taxon>
        <taxon>Actinopolysporales</taxon>
        <taxon>Actinopolysporaceae</taxon>
        <taxon>Actinopolyspora</taxon>
    </lineage>
</organism>
<dbReference type="Proteomes" id="UP000239352">
    <property type="component" value="Unassembled WGS sequence"/>
</dbReference>
<gene>
    <name evidence="2" type="ORF">CEP50_14770</name>
</gene>
<dbReference type="SUPFAM" id="SSF159664">
    <property type="entry name" value="CobE/GbiG C-terminal domain-like"/>
    <property type="match status" value="1"/>
</dbReference>
<dbReference type="STRING" id="1050202.GCA_000384035_02237"/>
<evidence type="ECO:0000313" key="3">
    <source>
        <dbReference type="Proteomes" id="UP000239352"/>
    </source>
</evidence>
<dbReference type="InterPro" id="IPR002750">
    <property type="entry name" value="CobE/GbiG_C"/>
</dbReference>
<dbReference type="Pfam" id="PF01890">
    <property type="entry name" value="CbiG_C"/>
    <property type="match status" value="1"/>
</dbReference>
<accession>A0A2T0GU11</accession>
<sequence length="135" mass="12994">MVLGIGASSGVSASAVLSALLGAETLLGRGEGFRAVATLDRRAEEPGLVAALRQYGARGRRGEPPLCSLTAAELAGVAVPNPGSAAGDSVGTPSVAEAAALVVARGLGAGEGRLVLAKRVFSGVTVAAAEAGASS</sequence>
<dbReference type="InterPro" id="IPR036518">
    <property type="entry name" value="CobE/GbiG_C_sf"/>
</dbReference>
<dbReference type="EMBL" id="PVSR01000029">
    <property type="protein sequence ID" value="PRW62599.1"/>
    <property type="molecule type" value="Genomic_DNA"/>
</dbReference>
<dbReference type="Gene3D" id="3.30.420.180">
    <property type="entry name" value="CobE/GbiG C-terminal domain"/>
    <property type="match status" value="1"/>
</dbReference>
<proteinExistence type="predicted"/>
<comment type="caution">
    <text evidence="2">The sequence shown here is derived from an EMBL/GenBank/DDBJ whole genome shotgun (WGS) entry which is preliminary data.</text>
</comment>
<name>A0A2T0GU11_ACTMO</name>
<feature type="domain" description="CobE/GbiG C-terminal" evidence="1">
    <location>
        <begin position="2"/>
        <end position="129"/>
    </location>
</feature>
<dbReference type="GO" id="GO:0009236">
    <property type="term" value="P:cobalamin biosynthetic process"/>
    <property type="evidence" value="ECO:0007669"/>
    <property type="project" value="InterPro"/>
</dbReference>
<keyword evidence="3" id="KW-1185">Reference proteome</keyword>
<evidence type="ECO:0000313" key="2">
    <source>
        <dbReference type="EMBL" id="PRW62599.1"/>
    </source>
</evidence>
<evidence type="ECO:0000259" key="1">
    <source>
        <dbReference type="Pfam" id="PF01890"/>
    </source>
</evidence>
<dbReference type="AlphaFoldDB" id="A0A2T0GU11"/>